<dbReference type="OrthoDB" id="10062876at2759"/>
<evidence type="ECO:0000256" key="4">
    <source>
        <dbReference type="ARBA" id="ARBA00023136"/>
    </source>
</evidence>
<dbReference type="InterPro" id="IPR050524">
    <property type="entry name" value="APC_YAT"/>
</dbReference>
<dbReference type="Pfam" id="PF00324">
    <property type="entry name" value="AA_permease"/>
    <property type="match status" value="1"/>
</dbReference>
<name>A0A8H5WPD4_FUSHE</name>
<keyword evidence="8" id="KW-1185">Reference proteome</keyword>
<feature type="transmembrane region" description="Helical" evidence="5">
    <location>
        <begin position="367"/>
        <end position="386"/>
    </location>
</feature>
<dbReference type="Proteomes" id="UP000567885">
    <property type="component" value="Unassembled WGS sequence"/>
</dbReference>
<evidence type="ECO:0000313" key="7">
    <source>
        <dbReference type="EMBL" id="KAF5665493.1"/>
    </source>
</evidence>
<feature type="transmembrane region" description="Helical" evidence="5">
    <location>
        <begin position="141"/>
        <end position="163"/>
    </location>
</feature>
<keyword evidence="3 5" id="KW-1133">Transmembrane helix</keyword>
<dbReference type="PANTHER" id="PTHR43341:SF6">
    <property type="entry name" value="AMINO ACID TRANSPORTER (EUROFUNG)"/>
    <property type="match status" value="1"/>
</dbReference>
<sequence length="546" mass="60505">MASYNEKDYKETPSAPDYSIERTQSNDIVAQDNAAQTSQLQRNLGNRQIQLMAVGGSVGSAVFVTIGAGLVYGGPASLLLAFTLYSTIVGLVNNCMAEMAVQYPVPGGFVRMAGHWVDEALGFMISALNVVLKFWRDDIPVAAVVSTCIVLYGVINVGAVKWFGEAEFWLSMAKVTLFLIVFFFTFITMIGGNPECDAYGFRYWINPGAFAEHIHSGVLGRFEGFLGSLWVAAFTCVGPEYVSMIAGESKLPRVYLKNAFETAYFRFGVFFILLSLCVGIVLPYDNFALMSLVRKGEAHDTGAASPFIIAMVNLKIGIIPHIVNGLLVSSIFSGGNTSTFYGTRCLYSLALEGQAPKFLLKCTSFGLPVYCLVIFMIFPCLAFLAVSNDSNIVLIWLTHIITAAQIIDHIVISITFIFFYRACKAQGFDRKKLPYRGRFQPYSAYISGIFLTCVVLCYGYNILLPGYFTTIGLFTHYTMLFVAPVTFLCWKIAKKTKYIRASEADLVWEKPQIDAYEAAFKEVPVGFRTEVAQMFGFRKDKRIDKA</sequence>
<evidence type="ECO:0000259" key="6">
    <source>
        <dbReference type="Pfam" id="PF00324"/>
    </source>
</evidence>
<keyword evidence="2 5" id="KW-0812">Transmembrane</keyword>
<evidence type="ECO:0000256" key="5">
    <source>
        <dbReference type="SAM" id="Phobius"/>
    </source>
</evidence>
<accession>A0A8H5WPD4</accession>
<evidence type="ECO:0000256" key="1">
    <source>
        <dbReference type="ARBA" id="ARBA00004141"/>
    </source>
</evidence>
<dbReference type="InterPro" id="IPR004841">
    <property type="entry name" value="AA-permease/SLC12A_dom"/>
</dbReference>
<feature type="transmembrane region" description="Helical" evidence="5">
    <location>
        <begin position="175"/>
        <end position="192"/>
    </location>
</feature>
<feature type="transmembrane region" description="Helical" evidence="5">
    <location>
        <begin position="225"/>
        <end position="242"/>
    </location>
</feature>
<dbReference type="Gene3D" id="1.20.1740.10">
    <property type="entry name" value="Amino acid/polyamine transporter I"/>
    <property type="match status" value="1"/>
</dbReference>
<feature type="transmembrane region" description="Helical" evidence="5">
    <location>
        <begin position="467"/>
        <end position="490"/>
    </location>
</feature>
<dbReference type="GO" id="GO:0016020">
    <property type="term" value="C:membrane"/>
    <property type="evidence" value="ECO:0007669"/>
    <property type="project" value="UniProtKB-SubCell"/>
</dbReference>
<feature type="transmembrane region" description="Helical" evidence="5">
    <location>
        <begin position="442"/>
        <end position="461"/>
    </location>
</feature>
<keyword evidence="4 5" id="KW-0472">Membrane</keyword>
<feature type="transmembrane region" description="Helical" evidence="5">
    <location>
        <begin position="263"/>
        <end position="284"/>
    </location>
</feature>
<dbReference type="EMBL" id="JAAGWQ010000122">
    <property type="protein sequence ID" value="KAF5665493.1"/>
    <property type="molecule type" value="Genomic_DNA"/>
</dbReference>
<feature type="transmembrane region" description="Helical" evidence="5">
    <location>
        <begin position="51"/>
        <end position="72"/>
    </location>
</feature>
<evidence type="ECO:0000313" key="8">
    <source>
        <dbReference type="Proteomes" id="UP000567885"/>
    </source>
</evidence>
<gene>
    <name evidence="7" type="ORF">FHETE_6605</name>
</gene>
<dbReference type="PANTHER" id="PTHR43341">
    <property type="entry name" value="AMINO ACID PERMEASE"/>
    <property type="match status" value="1"/>
</dbReference>
<organism evidence="7 8">
    <name type="scientific">Fusarium heterosporum</name>
    <dbReference type="NCBI Taxonomy" id="42747"/>
    <lineage>
        <taxon>Eukaryota</taxon>
        <taxon>Fungi</taxon>
        <taxon>Dikarya</taxon>
        <taxon>Ascomycota</taxon>
        <taxon>Pezizomycotina</taxon>
        <taxon>Sordariomycetes</taxon>
        <taxon>Hypocreomycetidae</taxon>
        <taxon>Hypocreales</taxon>
        <taxon>Nectriaceae</taxon>
        <taxon>Fusarium</taxon>
        <taxon>Fusarium heterosporum species complex</taxon>
    </lineage>
</organism>
<proteinExistence type="predicted"/>
<feature type="transmembrane region" description="Helical" evidence="5">
    <location>
        <begin position="304"/>
        <end position="323"/>
    </location>
</feature>
<dbReference type="PIRSF" id="PIRSF006060">
    <property type="entry name" value="AA_transporter"/>
    <property type="match status" value="1"/>
</dbReference>
<evidence type="ECO:0000256" key="3">
    <source>
        <dbReference type="ARBA" id="ARBA00022989"/>
    </source>
</evidence>
<reference evidence="7 8" key="1">
    <citation type="submission" date="2020-05" db="EMBL/GenBank/DDBJ databases">
        <title>Identification and distribution of gene clusters putatively required for synthesis of sphingolipid metabolism inhibitors in phylogenetically diverse species of the filamentous fungus Fusarium.</title>
        <authorList>
            <person name="Kim H.-S."/>
            <person name="Busman M."/>
            <person name="Brown D.W."/>
            <person name="Divon H."/>
            <person name="Uhlig S."/>
            <person name="Proctor R.H."/>
        </authorList>
    </citation>
    <scope>NUCLEOTIDE SEQUENCE [LARGE SCALE GENOMIC DNA]</scope>
    <source>
        <strain evidence="7 8">NRRL 20693</strain>
    </source>
</reference>
<comment type="caution">
    <text evidence="7">The sequence shown here is derived from an EMBL/GenBank/DDBJ whole genome shotgun (WGS) entry which is preliminary data.</text>
</comment>
<dbReference type="GO" id="GO:0015171">
    <property type="term" value="F:amino acid transmembrane transporter activity"/>
    <property type="evidence" value="ECO:0007669"/>
    <property type="project" value="TreeGrafter"/>
</dbReference>
<dbReference type="AlphaFoldDB" id="A0A8H5WPD4"/>
<comment type="subcellular location">
    <subcellularLocation>
        <location evidence="1">Membrane</location>
        <topology evidence="1">Multi-pass membrane protein</topology>
    </subcellularLocation>
</comment>
<protein>
    <submittedName>
        <fullName evidence="7">General amino acid permease AGP2</fullName>
    </submittedName>
</protein>
<feature type="transmembrane region" description="Helical" evidence="5">
    <location>
        <begin position="392"/>
        <end position="421"/>
    </location>
</feature>
<feature type="domain" description="Amino acid permease/ SLC12A" evidence="6">
    <location>
        <begin position="49"/>
        <end position="497"/>
    </location>
</feature>
<evidence type="ECO:0000256" key="2">
    <source>
        <dbReference type="ARBA" id="ARBA00022692"/>
    </source>
</evidence>